<evidence type="ECO:0000256" key="1">
    <source>
        <dbReference type="SAM" id="MobiDB-lite"/>
    </source>
</evidence>
<dbReference type="Proteomes" id="UP001206639">
    <property type="component" value="Unassembled WGS sequence"/>
</dbReference>
<dbReference type="InterPro" id="IPR003870">
    <property type="entry name" value="DUF222"/>
</dbReference>
<evidence type="ECO:0000259" key="2">
    <source>
        <dbReference type="Pfam" id="PF02720"/>
    </source>
</evidence>
<sequence>MDYQTRDCCEETLAALAAEHTPRAVQKAADRLAALINPDGQYTDLDRKRRRYAPRPAGQCQRTLAWSSTSQQS</sequence>
<dbReference type="Pfam" id="PF02720">
    <property type="entry name" value="DUF222"/>
    <property type="match status" value="1"/>
</dbReference>
<feature type="compositionally biased region" description="Polar residues" evidence="1">
    <location>
        <begin position="60"/>
        <end position="73"/>
    </location>
</feature>
<feature type="region of interest" description="Disordered" evidence="1">
    <location>
        <begin position="45"/>
        <end position="73"/>
    </location>
</feature>
<name>A0ABT2M9E8_9MYCO</name>
<proteinExistence type="predicted"/>
<evidence type="ECO:0000313" key="3">
    <source>
        <dbReference type="EMBL" id="MCT7658874.1"/>
    </source>
</evidence>
<evidence type="ECO:0000313" key="4">
    <source>
        <dbReference type="Proteomes" id="UP001206639"/>
    </source>
</evidence>
<feature type="domain" description="DUF222" evidence="2">
    <location>
        <begin position="2"/>
        <end position="52"/>
    </location>
</feature>
<dbReference type="EMBL" id="JAODWD010000002">
    <property type="protein sequence ID" value="MCT7658874.1"/>
    <property type="molecule type" value="Genomic_DNA"/>
</dbReference>
<protein>
    <submittedName>
        <fullName evidence="3">13E12 repeat family protein</fullName>
    </submittedName>
</protein>
<organism evidence="3 4">
    <name type="scientific">Mycobacterium deserti</name>
    <dbReference type="NCBI Taxonomy" id="2978347"/>
    <lineage>
        <taxon>Bacteria</taxon>
        <taxon>Bacillati</taxon>
        <taxon>Actinomycetota</taxon>
        <taxon>Actinomycetes</taxon>
        <taxon>Mycobacteriales</taxon>
        <taxon>Mycobacteriaceae</taxon>
        <taxon>Mycobacterium</taxon>
    </lineage>
</organism>
<comment type="caution">
    <text evidence="3">The sequence shown here is derived from an EMBL/GenBank/DDBJ whole genome shotgun (WGS) entry which is preliminary data.</text>
</comment>
<keyword evidence="4" id="KW-1185">Reference proteome</keyword>
<gene>
    <name evidence="3" type="ORF">N4S67_10610</name>
</gene>
<reference evidence="4" key="1">
    <citation type="submission" date="2023-07" db="EMBL/GenBank/DDBJ databases">
        <authorList>
            <person name="Deng Y."/>
            <person name="Zhang Y.-Q."/>
        </authorList>
    </citation>
    <scope>NUCLEOTIDE SEQUENCE [LARGE SCALE GENOMIC DNA]</scope>
    <source>
        <strain evidence="4">CPCC 205710</strain>
    </source>
</reference>
<dbReference type="RefSeq" id="WP_260992901.1">
    <property type="nucleotide sequence ID" value="NZ_JAODWD010000002.1"/>
</dbReference>
<accession>A0ABT2M9E8</accession>